<comment type="caution">
    <text evidence="1">The sequence shown here is derived from an EMBL/GenBank/DDBJ whole genome shotgun (WGS) entry which is preliminary data.</text>
</comment>
<dbReference type="Proteomes" id="UP000076154">
    <property type="component" value="Unassembled WGS sequence"/>
</dbReference>
<sequence>MVTLSTNAIVTVFIAASYGGCHRKFCRNASRATWTQGGLVSSHVLMIFVESGVIDCALRLITLVFRCPLPRSFDIQYPKSYTEDVLRFFSPCNAL</sequence>
<organism evidence="1 2">
    <name type="scientific">Hypsizygus marmoreus</name>
    <name type="common">White beech mushroom</name>
    <name type="synonym">Agaricus marmoreus</name>
    <dbReference type="NCBI Taxonomy" id="39966"/>
    <lineage>
        <taxon>Eukaryota</taxon>
        <taxon>Fungi</taxon>
        <taxon>Dikarya</taxon>
        <taxon>Basidiomycota</taxon>
        <taxon>Agaricomycotina</taxon>
        <taxon>Agaricomycetes</taxon>
        <taxon>Agaricomycetidae</taxon>
        <taxon>Agaricales</taxon>
        <taxon>Tricholomatineae</taxon>
        <taxon>Lyophyllaceae</taxon>
        <taxon>Hypsizygus</taxon>
    </lineage>
</organism>
<name>A0A369JEE6_HYPMA</name>
<evidence type="ECO:0000313" key="2">
    <source>
        <dbReference type="Proteomes" id="UP000076154"/>
    </source>
</evidence>
<dbReference type="InParanoid" id="A0A369JEE6"/>
<keyword evidence="2" id="KW-1185">Reference proteome</keyword>
<proteinExistence type="predicted"/>
<evidence type="ECO:0000313" key="1">
    <source>
        <dbReference type="EMBL" id="RDB17236.1"/>
    </source>
</evidence>
<accession>A0A369JEE6</accession>
<dbReference type="EMBL" id="LUEZ02000113">
    <property type="protein sequence ID" value="RDB17236.1"/>
    <property type="molecule type" value="Genomic_DNA"/>
</dbReference>
<dbReference type="AlphaFoldDB" id="A0A369JEE6"/>
<gene>
    <name evidence="1" type="ORF">Hypma_001877</name>
</gene>
<reference evidence="1" key="1">
    <citation type="submission" date="2018-04" db="EMBL/GenBank/DDBJ databases">
        <title>Whole genome sequencing of Hypsizygus marmoreus.</title>
        <authorList>
            <person name="Choi I.-G."/>
            <person name="Min B."/>
            <person name="Kim J.-G."/>
            <person name="Kim S."/>
            <person name="Oh Y.-L."/>
            <person name="Kong W.-S."/>
            <person name="Park H."/>
            <person name="Jeong J."/>
            <person name="Song E.-S."/>
        </authorList>
    </citation>
    <scope>NUCLEOTIDE SEQUENCE [LARGE SCALE GENOMIC DNA]</scope>
    <source>
        <strain evidence="1">51987-8</strain>
    </source>
</reference>
<protein>
    <submittedName>
        <fullName evidence="1">Uncharacterized protein</fullName>
    </submittedName>
</protein>